<proteinExistence type="inferred from homology"/>
<dbReference type="InterPro" id="IPR043129">
    <property type="entry name" value="ATPase_NBD"/>
</dbReference>
<accession>A0ABV6YRH7</accession>
<evidence type="ECO:0000256" key="1">
    <source>
        <dbReference type="ARBA" id="ARBA00006129"/>
    </source>
</evidence>
<evidence type="ECO:0000313" key="4">
    <source>
        <dbReference type="EMBL" id="MFC1848808.1"/>
    </source>
</evidence>
<dbReference type="InterPro" id="IPR051338">
    <property type="entry name" value="NodU/CmcH_Carbamoyltrnsfr"/>
</dbReference>
<feature type="domain" description="Carbamoyltransferase" evidence="2">
    <location>
        <begin position="5"/>
        <end position="347"/>
    </location>
</feature>
<name>A0ABV6YRH7_UNCC1</name>
<evidence type="ECO:0000259" key="2">
    <source>
        <dbReference type="Pfam" id="PF02543"/>
    </source>
</evidence>
<dbReference type="PANTHER" id="PTHR34847">
    <property type="entry name" value="NODULATION PROTEIN U"/>
    <property type="match status" value="1"/>
</dbReference>
<dbReference type="PANTHER" id="PTHR34847:SF1">
    <property type="entry name" value="NODULATION PROTEIN U"/>
    <property type="match status" value="1"/>
</dbReference>
<evidence type="ECO:0000313" key="5">
    <source>
        <dbReference type="Proteomes" id="UP001594351"/>
    </source>
</evidence>
<comment type="caution">
    <text evidence="4">The sequence shown here is derived from an EMBL/GenBank/DDBJ whole genome shotgun (WGS) entry which is preliminary data.</text>
</comment>
<keyword evidence="5" id="KW-1185">Reference proteome</keyword>
<organism evidence="4 5">
    <name type="scientific">candidate division CSSED10-310 bacterium</name>
    <dbReference type="NCBI Taxonomy" id="2855610"/>
    <lineage>
        <taxon>Bacteria</taxon>
        <taxon>Bacteria division CSSED10-310</taxon>
    </lineage>
</organism>
<dbReference type="InterPro" id="IPR038152">
    <property type="entry name" value="Carbam_trans_C_sf"/>
</dbReference>
<dbReference type="Gene3D" id="3.90.870.20">
    <property type="entry name" value="Carbamoyltransferase, C-terminal domain"/>
    <property type="match status" value="1"/>
</dbReference>
<protein>
    <submittedName>
        <fullName evidence="4">Carbamoyltransferase</fullName>
    </submittedName>
</protein>
<dbReference type="SUPFAM" id="SSF53067">
    <property type="entry name" value="Actin-like ATPase domain"/>
    <property type="match status" value="1"/>
</dbReference>
<dbReference type="InterPro" id="IPR003696">
    <property type="entry name" value="Carbtransf_dom"/>
</dbReference>
<comment type="similarity">
    <text evidence="1">Belongs to the NodU/CmcH family.</text>
</comment>
<dbReference type="Pfam" id="PF02543">
    <property type="entry name" value="Carbam_trans_N"/>
    <property type="match status" value="1"/>
</dbReference>
<dbReference type="EMBL" id="JBHPBY010000008">
    <property type="protein sequence ID" value="MFC1848808.1"/>
    <property type="molecule type" value="Genomic_DNA"/>
</dbReference>
<dbReference type="Proteomes" id="UP001594351">
    <property type="component" value="Unassembled WGS sequence"/>
</dbReference>
<reference evidence="4 5" key="1">
    <citation type="submission" date="2024-09" db="EMBL/GenBank/DDBJ databases">
        <title>Laminarin stimulates single cell rates of sulfate reduction while oxygen inhibits transcriptomic activity in coastal marine sediment.</title>
        <authorList>
            <person name="Lindsay M."/>
            <person name="Orcutt B."/>
            <person name="Emerson D."/>
            <person name="Stepanauskas R."/>
            <person name="D'Angelo T."/>
        </authorList>
    </citation>
    <scope>NUCLEOTIDE SEQUENCE [LARGE SCALE GENOMIC DNA]</scope>
    <source>
        <strain evidence="4">SAG AM-311-K15</strain>
    </source>
</reference>
<dbReference type="InterPro" id="IPR031730">
    <property type="entry name" value="Carbam_trans_C"/>
</dbReference>
<gene>
    <name evidence="4" type="ORF">ACFL27_01255</name>
</gene>
<dbReference type="Pfam" id="PF16861">
    <property type="entry name" value="Carbam_trans_C"/>
    <property type="match status" value="1"/>
</dbReference>
<evidence type="ECO:0000259" key="3">
    <source>
        <dbReference type="Pfam" id="PF16861"/>
    </source>
</evidence>
<dbReference type="Gene3D" id="3.30.420.40">
    <property type="match status" value="2"/>
</dbReference>
<dbReference type="CDD" id="cd24098">
    <property type="entry name" value="ASKHA_NBD_TobZ_N"/>
    <property type="match status" value="1"/>
</dbReference>
<feature type="domain" description="Carbamoyltransferase C-terminal" evidence="3">
    <location>
        <begin position="398"/>
        <end position="567"/>
    </location>
</feature>
<sequence length="578" mass="65198">MVSYILGINSNLHDAAACLIKDGVLVAAAEQERFDRKKHSLAFPTEAIDFCLRYGGLEFEDISAVTFPFNSKIAIPQVTRHFVHYFPRTLVLAVDRLKKGYLSSFYANYNMKRKMPRHKQGGAIPFIYLEHHLCHAASSFFLSPFTEAAVVSLDAVGEWNSTLGAVGRENKIEKLLEIGFPHSLGLIYEAVTQFLGFRPNCDESKVMGLSSYGDPEPYQKAFQDLILLEPGGTFRINLSYTAYQYYGHRMMLSRKFYQTFGPARAVHEDITRRHQDIAAALQVRLEEAAIHIVNELYRRTQLRNLCLAGGVALNCVLNEKVKRETPFENIFVQPAASDAGGAIGSALFFHHQINDQPRYFMMDHVYWGPEYDEQTLRNALECAQVPFAQSDAISEIVAKKIAEGLTVGWFQGRMEIGPRALGNRSILADPRNPHMKDIINRKVKHREDFRPFAPSILEEFCPTVFDSGDISPFMLQVYNVKPEWTDRVPAVTHVDGTARVQTVNKKINQKYYELIDHFRSLTGIPLVLNTSFNDNNEPIVCSPAEAINCYLTTGLDACALGNFFCQKNTSEKDQDGSP</sequence>